<dbReference type="STRING" id="4829.A0A168NP07"/>
<dbReference type="InterPro" id="IPR006674">
    <property type="entry name" value="HD_domain"/>
</dbReference>
<proteinExistence type="predicted"/>
<dbReference type="PANTHER" id="PTHR40202">
    <property type="match status" value="1"/>
</dbReference>
<dbReference type="EMBL" id="LT553497">
    <property type="protein sequence ID" value="SAM00915.1"/>
    <property type="molecule type" value="Genomic_DNA"/>
</dbReference>
<dbReference type="Pfam" id="PF01966">
    <property type="entry name" value="HD"/>
    <property type="match status" value="1"/>
</dbReference>
<dbReference type="Gene3D" id="1.10.3210.10">
    <property type="entry name" value="Hypothetical protein af1432"/>
    <property type="match status" value="1"/>
</dbReference>
<feature type="domain" description="HD" evidence="1">
    <location>
        <begin position="35"/>
        <end position="127"/>
    </location>
</feature>
<evidence type="ECO:0000313" key="2">
    <source>
        <dbReference type="EMBL" id="SAM00915.1"/>
    </source>
</evidence>
<reference evidence="2" key="1">
    <citation type="submission" date="2016-04" db="EMBL/GenBank/DDBJ databases">
        <authorList>
            <person name="Evans L.H."/>
            <person name="Alamgir A."/>
            <person name="Owens N."/>
            <person name="Weber N.D."/>
            <person name="Virtaneva K."/>
            <person name="Barbian K."/>
            <person name="Babar A."/>
            <person name="Rosenke K."/>
        </authorList>
    </citation>
    <scope>NUCLEOTIDE SEQUENCE [LARGE SCALE GENOMIC DNA]</scope>
    <source>
        <strain evidence="2">CBS 101.48</strain>
    </source>
</reference>
<evidence type="ECO:0000313" key="3">
    <source>
        <dbReference type="Proteomes" id="UP000078561"/>
    </source>
</evidence>
<name>A0A168NP07_ABSGL</name>
<gene>
    <name evidence="2" type="primary">ABSGL_06651.1 scaffold 8661</name>
</gene>
<dbReference type="Proteomes" id="UP000078561">
    <property type="component" value="Unassembled WGS sequence"/>
</dbReference>
<dbReference type="InParanoid" id="A0A168NP07"/>
<keyword evidence="3" id="KW-1185">Reference proteome</keyword>
<dbReference type="SUPFAM" id="SSF109604">
    <property type="entry name" value="HD-domain/PDEase-like"/>
    <property type="match status" value="1"/>
</dbReference>
<protein>
    <recommendedName>
        <fullName evidence="1">HD domain-containing protein</fullName>
    </recommendedName>
</protein>
<organism evidence="2">
    <name type="scientific">Absidia glauca</name>
    <name type="common">Pin mould</name>
    <dbReference type="NCBI Taxonomy" id="4829"/>
    <lineage>
        <taxon>Eukaryota</taxon>
        <taxon>Fungi</taxon>
        <taxon>Fungi incertae sedis</taxon>
        <taxon>Mucoromycota</taxon>
        <taxon>Mucoromycotina</taxon>
        <taxon>Mucoromycetes</taxon>
        <taxon>Mucorales</taxon>
        <taxon>Cunninghamellaceae</taxon>
        <taxon>Absidia</taxon>
    </lineage>
</organism>
<sequence length="216" mass="23856">MSADDACNQIVDTIFKVLIDGSKRDYIGERISQLEHCLQAAAQALDSGADEETILAALLHDIGQFTTSPDQKQMICDASALNDLDPGAVDGAKQISVGVTGHERIGAVYLRQLGFSEKVAALVESHVPVKRYLTAKYPDYYDGLSGASKLSLKYQGGPYTQEQVELFEKDPLYAIKVQIRQWDDAAKVVDLKVPDLEYYRPIAIRHLLEQKGRVTV</sequence>
<dbReference type="OrthoDB" id="445007at2759"/>
<dbReference type="AlphaFoldDB" id="A0A168NP07"/>
<dbReference type="OMA" id="KMTLVHQ"/>
<dbReference type="InterPro" id="IPR006675">
    <property type="entry name" value="HDIG_dom"/>
</dbReference>
<dbReference type="PANTHER" id="PTHR40202:SF1">
    <property type="entry name" value="HD DOMAIN-CONTAINING PROTEIN"/>
    <property type="match status" value="1"/>
</dbReference>
<dbReference type="NCBIfam" id="TIGR00277">
    <property type="entry name" value="HDIG"/>
    <property type="match status" value="1"/>
</dbReference>
<evidence type="ECO:0000259" key="1">
    <source>
        <dbReference type="Pfam" id="PF01966"/>
    </source>
</evidence>
<dbReference type="InterPro" id="IPR052567">
    <property type="entry name" value="OP_Dioxygenase"/>
</dbReference>
<accession>A0A168NP07</accession>